<evidence type="ECO:0000313" key="3">
    <source>
        <dbReference type="EMBL" id="QID19705.1"/>
    </source>
</evidence>
<feature type="domain" description="Glycosyltransferase subfamily 4-like N-terminal" evidence="2">
    <location>
        <begin position="14"/>
        <end position="215"/>
    </location>
</feature>
<feature type="domain" description="Glycosyl transferase family 1" evidence="1">
    <location>
        <begin position="226"/>
        <end position="376"/>
    </location>
</feature>
<evidence type="ECO:0000259" key="2">
    <source>
        <dbReference type="Pfam" id="PF13439"/>
    </source>
</evidence>
<dbReference type="GO" id="GO:0016757">
    <property type="term" value="F:glycosyltransferase activity"/>
    <property type="evidence" value="ECO:0007669"/>
    <property type="project" value="InterPro"/>
</dbReference>
<dbReference type="SUPFAM" id="SSF53756">
    <property type="entry name" value="UDP-Glycosyltransferase/glycogen phosphorylase"/>
    <property type="match status" value="1"/>
</dbReference>
<proteinExistence type="predicted"/>
<sequence>MRVANINQIHFLRGGVDRYFFALSDLLTHRGHEVAPFCAAHPQNEPSDWSDYFPAAVDFNRPGPVDLARYVFNPQAAAALKRLVRNFSPDVAHLHIYYGQLTASILPVLRQAGVPIVQTLHEYKLICPTYSLFNDGQVCERCPKGGFYQATITRCNRKSLARSALSTVESYVSRWLGNIDRVDHFIAVSDFVRQKMVEYGIAPDRITTVHNFIDCGSIPTSHAPGDYVLYLGRLERIKGLDTLLEAVAPLRHVRVLLVGDGADRDRLAREIEVRELTHVEMLGYRAGPELEALISGAICTVSPSECYETFGLTLIESFARARPVITSGMGGMAEVVADGIDGLVFEPGHAESLRQAIEWMVAHREEAAEMGRAGRAKVEAQFSASVHFEKLAQVYRGVGVAL</sequence>
<dbReference type="KEGG" id="azq:G3580_03420"/>
<dbReference type="PANTHER" id="PTHR45947:SF13">
    <property type="entry name" value="TRANSFERASE"/>
    <property type="match status" value="1"/>
</dbReference>
<gene>
    <name evidence="3" type="ORF">G3580_03420</name>
</gene>
<dbReference type="PANTHER" id="PTHR45947">
    <property type="entry name" value="SULFOQUINOVOSYL TRANSFERASE SQD2"/>
    <property type="match status" value="1"/>
</dbReference>
<evidence type="ECO:0000313" key="4">
    <source>
        <dbReference type="Proteomes" id="UP000501991"/>
    </source>
</evidence>
<name>A0A6C1BA09_9RHOO</name>
<dbReference type="Gene3D" id="3.40.50.2000">
    <property type="entry name" value="Glycogen Phosphorylase B"/>
    <property type="match status" value="2"/>
</dbReference>
<dbReference type="InterPro" id="IPR050194">
    <property type="entry name" value="Glycosyltransferase_grp1"/>
</dbReference>
<dbReference type="Proteomes" id="UP000501991">
    <property type="component" value="Chromosome"/>
</dbReference>
<accession>A0A6C1BA09</accession>
<dbReference type="EMBL" id="CP048836">
    <property type="protein sequence ID" value="QID19705.1"/>
    <property type="molecule type" value="Genomic_DNA"/>
</dbReference>
<dbReference type="AlphaFoldDB" id="A0A6C1BA09"/>
<dbReference type="Pfam" id="PF13439">
    <property type="entry name" value="Glyco_transf_4"/>
    <property type="match status" value="1"/>
</dbReference>
<protein>
    <submittedName>
        <fullName evidence="3">Glycosyltransferase family 4 protein</fullName>
    </submittedName>
</protein>
<dbReference type="InterPro" id="IPR028098">
    <property type="entry name" value="Glyco_trans_4-like_N"/>
</dbReference>
<dbReference type="Pfam" id="PF00534">
    <property type="entry name" value="Glycos_transf_1"/>
    <property type="match status" value="1"/>
</dbReference>
<dbReference type="InterPro" id="IPR001296">
    <property type="entry name" value="Glyco_trans_1"/>
</dbReference>
<organism evidence="3 4">
    <name type="scientific">Nitrogeniibacter mangrovi</name>
    <dbReference type="NCBI Taxonomy" id="2016596"/>
    <lineage>
        <taxon>Bacteria</taxon>
        <taxon>Pseudomonadati</taxon>
        <taxon>Pseudomonadota</taxon>
        <taxon>Betaproteobacteria</taxon>
        <taxon>Rhodocyclales</taxon>
        <taxon>Zoogloeaceae</taxon>
        <taxon>Nitrogeniibacter</taxon>
    </lineage>
</organism>
<keyword evidence="4" id="KW-1185">Reference proteome</keyword>
<keyword evidence="3" id="KW-0808">Transferase</keyword>
<evidence type="ECO:0000259" key="1">
    <source>
        <dbReference type="Pfam" id="PF00534"/>
    </source>
</evidence>
<dbReference type="CDD" id="cd03801">
    <property type="entry name" value="GT4_PimA-like"/>
    <property type="match status" value="1"/>
</dbReference>
<reference evidence="3 4" key="1">
    <citation type="submission" date="2020-02" db="EMBL/GenBank/DDBJ databases">
        <title>Nitrogenibacter mangrovi gen. nov., sp. nov. isolated from mangrove sediment, a denitrifying betaproteobacterium.</title>
        <authorList>
            <person name="Liao H."/>
            <person name="Tian Y."/>
        </authorList>
    </citation>
    <scope>NUCLEOTIDE SEQUENCE [LARGE SCALE GENOMIC DNA]</scope>
    <source>
        <strain evidence="3 4">M9-3-2</strain>
    </source>
</reference>